<proteinExistence type="predicted"/>
<keyword evidence="3" id="KW-1185">Reference proteome</keyword>
<dbReference type="Proteomes" id="UP001312908">
    <property type="component" value="Unassembled WGS sequence"/>
</dbReference>
<evidence type="ECO:0008006" key="4">
    <source>
        <dbReference type="Google" id="ProtNLM"/>
    </source>
</evidence>
<evidence type="ECO:0000313" key="3">
    <source>
        <dbReference type="Proteomes" id="UP001312908"/>
    </source>
</evidence>
<dbReference type="EMBL" id="JAWJZY010000001">
    <property type="protein sequence ID" value="MEE8657903.1"/>
    <property type="molecule type" value="Genomic_DNA"/>
</dbReference>
<protein>
    <recommendedName>
        <fullName evidence="4">DUF4238 domain-containing protein</fullName>
    </recommendedName>
</protein>
<evidence type="ECO:0000313" key="2">
    <source>
        <dbReference type="EMBL" id="MEE8657903.1"/>
    </source>
</evidence>
<sequence length="351" mass="39557">MTVMSNDIANFYRRVRVDGHRLERLYPGWRVEAHVSLSDNISAVVFTEEKSLRRAAWFLNSRFDYCGSHIEFLSKLDTDDVLDTVAHAYKALYRTSLSKKPSRIASGEDISAMPEFLSLHLSLAWSARNIRNISVSSKAEITQKAADQPELIGQWRIAGITRLLDTRITAETLIILSPYDDKPLRSQLSFMIEDLLVHRFYDDDAEAAFYLIWRRSGLNDPPGLYLPDTGLVISDLEFPALIPAKILAWMLINPAHVQVIEHAQHFDPENFGLGRTSDMTNLAPKPEVLPEHKPTYQRADLISPAWAFLSQSDASNAKDQDATPAPDMAATKPAREAPSPSGFLSRLRRKI</sequence>
<comment type="caution">
    <text evidence="2">The sequence shown here is derived from an EMBL/GenBank/DDBJ whole genome shotgun (WGS) entry which is preliminary data.</text>
</comment>
<feature type="region of interest" description="Disordered" evidence="1">
    <location>
        <begin position="313"/>
        <end position="351"/>
    </location>
</feature>
<organism evidence="2 3">
    <name type="scientific">Sorlinia euscelidii</name>
    <dbReference type="NCBI Taxonomy" id="3081148"/>
    <lineage>
        <taxon>Bacteria</taxon>
        <taxon>Pseudomonadati</taxon>
        <taxon>Pseudomonadota</taxon>
        <taxon>Alphaproteobacteria</taxon>
        <taxon>Acetobacterales</taxon>
        <taxon>Acetobacteraceae</taxon>
        <taxon>Sorlinia</taxon>
    </lineage>
</organism>
<gene>
    <name evidence="2" type="ORF">DOFOFD_02585</name>
</gene>
<name>A0ABU7TZS6_9PROT</name>
<accession>A0ABU7TZS6</accession>
<evidence type="ECO:0000256" key="1">
    <source>
        <dbReference type="SAM" id="MobiDB-lite"/>
    </source>
</evidence>
<reference evidence="2 3" key="1">
    <citation type="submission" date="2023-10" db="EMBL/GenBank/DDBJ databases">
        <title>Sorlinia euscelidii gen. nov., sp. nov., an acetic acid bacteria isolated from the gut of Euscelidius variegatus emitter.</title>
        <authorList>
            <person name="Michoud G."/>
            <person name="Marasco R."/>
            <person name="Seferji K."/>
            <person name="Gonella E."/>
            <person name="Garuglieri E."/>
            <person name="Alma A."/>
            <person name="Mapelli F."/>
            <person name="Borin S."/>
            <person name="Daffonchio D."/>
            <person name="Crotti E."/>
        </authorList>
    </citation>
    <scope>NUCLEOTIDE SEQUENCE [LARGE SCALE GENOMIC DNA]</scope>
    <source>
        <strain evidence="2 3">EV16P</strain>
    </source>
</reference>